<feature type="region of interest" description="Disordered" evidence="1">
    <location>
        <begin position="220"/>
        <end position="286"/>
    </location>
</feature>
<reference evidence="3" key="1">
    <citation type="submission" date="2023-03" db="EMBL/GenBank/DDBJ databases">
        <title>Massive genome expansion in bonnet fungi (Mycena s.s.) driven by repeated elements and novel gene families across ecological guilds.</title>
        <authorList>
            <consortium name="Lawrence Berkeley National Laboratory"/>
            <person name="Harder C.B."/>
            <person name="Miyauchi S."/>
            <person name="Viragh M."/>
            <person name="Kuo A."/>
            <person name="Thoen E."/>
            <person name="Andreopoulos B."/>
            <person name="Lu D."/>
            <person name="Skrede I."/>
            <person name="Drula E."/>
            <person name="Henrissat B."/>
            <person name="Morin E."/>
            <person name="Kohler A."/>
            <person name="Barry K."/>
            <person name="LaButti K."/>
            <person name="Morin E."/>
            <person name="Salamov A."/>
            <person name="Lipzen A."/>
            <person name="Mereny Z."/>
            <person name="Hegedus B."/>
            <person name="Baldrian P."/>
            <person name="Stursova M."/>
            <person name="Weitz H."/>
            <person name="Taylor A."/>
            <person name="Grigoriev I.V."/>
            <person name="Nagy L.G."/>
            <person name="Martin F."/>
            <person name="Kauserud H."/>
        </authorList>
    </citation>
    <scope>NUCLEOTIDE SEQUENCE</scope>
    <source>
        <strain evidence="3">CBHHK173m</strain>
    </source>
</reference>
<evidence type="ECO:0000313" key="4">
    <source>
        <dbReference type="Proteomes" id="UP001222325"/>
    </source>
</evidence>
<dbReference type="EMBL" id="JARJCN010000154">
    <property type="protein sequence ID" value="KAJ7067699.1"/>
    <property type="molecule type" value="Genomic_DNA"/>
</dbReference>
<evidence type="ECO:0000256" key="2">
    <source>
        <dbReference type="SAM" id="SignalP"/>
    </source>
</evidence>
<feature type="compositionally biased region" description="Basic and acidic residues" evidence="1">
    <location>
        <begin position="228"/>
        <end position="238"/>
    </location>
</feature>
<name>A0AAD6TNM4_9AGAR</name>
<proteinExistence type="predicted"/>
<feature type="chain" id="PRO_5042052275" evidence="2">
    <location>
        <begin position="20"/>
        <end position="286"/>
    </location>
</feature>
<dbReference type="Proteomes" id="UP001222325">
    <property type="component" value="Unassembled WGS sequence"/>
</dbReference>
<sequence>MLLPGQYATLLLVFTEVQGGQLLVSPVNPPKECHIFVELIRCKIYGFLDLDGDVRGRFTQVSKKPRGIERLPPSSQGSLQKNGKYGLVGLSQRTIAGAPQHANSKINGHENGAQHRLLKKLERQKAKRSWDEPRAKKAVEVESEDEEGVDDEMERMSSPATGNPRERTPTLQEIDVEQDSPREPLGWEGEIEEDEELASQVLTTMLLCDESAPTWLSIVQNSDTTSRGNDDGGGRDEGLPAAWDATAPMEPPPSLQPAAAIFAGRDGGPWPRAAQATGLGLTGRMG</sequence>
<evidence type="ECO:0000256" key="1">
    <source>
        <dbReference type="SAM" id="MobiDB-lite"/>
    </source>
</evidence>
<feature type="signal peptide" evidence="2">
    <location>
        <begin position="1"/>
        <end position="19"/>
    </location>
</feature>
<dbReference type="AlphaFoldDB" id="A0AAD6TNM4"/>
<evidence type="ECO:0000313" key="3">
    <source>
        <dbReference type="EMBL" id="KAJ7067699.1"/>
    </source>
</evidence>
<comment type="caution">
    <text evidence="3">The sequence shown here is derived from an EMBL/GenBank/DDBJ whole genome shotgun (WGS) entry which is preliminary data.</text>
</comment>
<feature type="compositionally biased region" description="Basic and acidic residues" evidence="1">
    <location>
        <begin position="122"/>
        <end position="140"/>
    </location>
</feature>
<accession>A0AAD6TNM4</accession>
<feature type="region of interest" description="Disordered" evidence="1">
    <location>
        <begin position="122"/>
        <end position="183"/>
    </location>
</feature>
<gene>
    <name evidence="3" type="ORF">B0H15DRAFT_807493</name>
</gene>
<keyword evidence="4" id="KW-1185">Reference proteome</keyword>
<organism evidence="3 4">
    <name type="scientific">Mycena belliarum</name>
    <dbReference type="NCBI Taxonomy" id="1033014"/>
    <lineage>
        <taxon>Eukaryota</taxon>
        <taxon>Fungi</taxon>
        <taxon>Dikarya</taxon>
        <taxon>Basidiomycota</taxon>
        <taxon>Agaricomycotina</taxon>
        <taxon>Agaricomycetes</taxon>
        <taxon>Agaricomycetidae</taxon>
        <taxon>Agaricales</taxon>
        <taxon>Marasmiineae</taxon>
        <taxon>Mycenaceae</taxon>
        <taxon>Mycena</taxon>
    </lineage>
</organism>
<protein>
    <submittedName>
        <fullName evidence="3">Uncharacterized protein</fullName>
    </submittedName>
</protein>
<feature type="compositionally biased region" description="Acidic residues" evidence="1">
    <location>
        <begin position="141"/>
        <end position="153"/>
    </location>
</feature>
<keyword evidence="2" id="KW-0732">Signal</keyword>